<dbReference type="Gene3D" id="3.90.1150.10">
    <property type="entry name" value="Aspartate Aminotransferase, domain 1"/>
    <property type="match status" value="1"/>
</dbReference>
<dbReference type="GO" id="GO:0019700">
    <property type="term" value="P:organic phosphonate catabolic process"/>
    <property type="evidence" value="ECO:0007669"/>
    <property type="project" value="UniProtKB-UniRule"/>
</dbReference>
<dbReference type="InterPro" id="IPR015424">
    <property type="entry name" value="PyrdxlP-dep_Trfase"/>
</dbReference>
<evidence type="ECO:0000256" key="1">
    <source>
        <dbReference type="ARBA" id="ARBA00001933"/>
    </source>
</evidence>
<dbReference type="SUPFAM" id="SSF53383">
    <property type="entry name" value="PLP-dependent transferases"/>
    <property type="match status" value="1"/>
</dbReference>
<dbReference type="PIRSF" id="PIRSF000524">
    <property type="entry name" value="SPT"/>
    <property type="match status" value="1"/>
</dbReference>
<proteinExistence type="inferred from homology"/>
<dbReference type="RefSeq" id="WP_134012716.1">
    <property type="nucleotide sequence ID" value="NZ_SOBH01000001.1"/>
</dbReference>
<feature type="modified residue" description="N6-(pyridoxal phosphate)lysine" evidence="7 9">
    <location>
        <position position="204"/>
    </location>
</feature>
<keyword evidence="4 7" id="KW-0663">Pyridoxal phosphate</keyword>
<keyword evidence="5 7" id="KW-0670">Pyruvate</keyword>
<dbReference type="NCBIfam" id="NF010006">
    <property type="entry name" value="PRK13479.1"/>
    <property type="match status" value="1"/>
</dbReference>
<evidence type="ECO:0000256" key="7">
    <source>
        <dbReference type="HAMAP-Rule" id="MF_01376"/>
    </source>
</evidence>
<evidence type="ECO:0000313" key="12">
    <source>
        <dbReference type="Proteomes" id="UP000294563"/>
    </source>
</evidence>
<comment type="caution">
    <text evidence="11">The sequence shown here is derived from an EMBL/GenBank/DDBJ whole genome shotgun (WGS) entry which is preliminary data.</text>
</comment>
<evidence type="ECO:0000256" key="4">
    <source>
        <dbReference type="ARBA" id="ARBA00022898"/>
    </source>
</evidence>
<dbReference type="InterPro" id="IPR024169">
    <property type="entry name" value="SP_NH2Trfase/AEP_transaminase"/>
</dbReference>
<dbReference type="InterPro" id="IPR012703">
    <property type="entry name" value="NH2EtPonate_pyrv_transaminase"/>
</dbReference>
<dbReference type="Proteomes" id="UP000294563">
    <property type="component" value="Unassembled WGS sequence"/>
</dbReference>
<feature type="domain" description="Aminotransferase class V" evidence="10">
    <location>
        <begin position="45"/>
        <end position="300"/>
    </location>
</feature>
<dbReference type="PANTHER" id="PTHR42778:SF1">
    <property type="entry name" value="2-AMINOETHYLPHOSPHONATE--PYRUVATE TRANSAMINASE"/>
    <property type="match status" value="1"/>
</dbReference>
<evidence type="ECO:0000313" key="11">
    <source>
        <dbReference type="EMBL" id="TDT77345.1"/>
    </source>
</evidence>
<dbReference type="InterPro" id="IPR015422">
    <property type="entry name" value="PyrdxlP-dep_Trfase_small"/>
</dbReference>
<dbReference type="AlphaFoldDB" id="A0A4V6Q3C2"/>
<evidence type="ECO:0000256" key="3">
    <source>
        <dbReference type="ARBA" id="ARBA00022679"/>
    </source>
</evidence>
<evidence type="ECO:0000256" key="9">
    <source>
        <dbReference type="PIRSR" id="PIRSR000524-50"/>
    </source>
</evidence>
<protein>
    <recommendedName>
        <fullName evidence="7">2-aminoethylphosphonate--pyruvate transaminase</fullName>
        <ecNumber evidence="7">2.6.1.37</ecNumber>
    </recommendedName>
    <alternativeName>
        <fullName evidence="7">2-aminoethylphosphonate aminotransferase</fullName>
    </alternativeName>
    <alternativeName>
        <fullName evidence="7">AEP transaminase</fullName>
        <shortName evidence="7">AEPT</shortName>
    </alternativeName>
</protein>
<dbReference type="NCBIfam" id="TIGR03301">
    <property type="entry name" value="PhnW-AepZ"/>
    <property type="match status" value="1"/>
</dbReference>
<dbReference type="Pfam" id="PF00266">
    <property type="entry name" value="Aminotran_5"/>
    <property type="match status" value="1"/>
</dbReference>
<comment type="subunit">
    <text evidence="7">Homodimer.</text>
</comment>
<keyword evidence="12" id="KW-1185">Reference proteome</keyword>
<gene>
    <name evidence="7" type="primary">phnW</name>
    <name evidence="11" type="ORF">BDE40_0630</name>
</gene>
<comment type="catalytic activity">
    <reaction evidence="6 7">
        <text>(2-aminoethyl)phosphonate + pyruvate = phosphonoacetaldehyde + L-alanine</text>
        <dbReference type="Rhea" id="RHEA:17021"/>
        <dbReference type="ChEBI" id="CHEBI:15361"/>
        <dbReference type="ChEBI" id="CHEBI:57418"/>
        <dbReference type="ChEBI" id="CHEBI:57972"/>
        <dbReference type="ChEBI" id="CHEBI:58383"/>
        <dbReference type="EC" id="2.6.1.37"/>
    </reaction>
</comment>
<sequence>MVSETETIEPPRLGEPYLLTPGPLTTSYAVKEAMLRDWGSWDDEFRAMTRKMRTQLLALLGSGKSEYDCVPIQGSGSYCVEAMLGSFVPKDGKVLVLANGAYGLRAAQTMECLGRAFKLLDKGDYLPPRGDEVAAILADDSAITHVLIIHCETSSGILNPVEEIADVAHAAGRKVLIDSMSAFGAVPLDVERTKYAAMVSSANKCIEGVPGFGFVIARTDELEAAKGNSHSLSLDVHAQWAAMEKTGQWRFTPPTHVVAAFLAALDAHEKEGSVKGRGARYTRNRDVMVEGMRELGFETLLADRWLSPIIVTFFCPASPAFEFQKFYELMKERGFIIYPGKLTVVDSFRIGCIGQMDEHVMRKVVEAAAQALAEMGVNDASPPQAALDERKKLAA</sequence>
<organism evidence="11 12">
    <name type="scientific">Litoreibacter halocynthiae</name>
    <dbReference type="NCBI Taxonomy" id="1242689"/>
    <lineage>
        <taxon>Bacteria</taxon>
        <taxon>Pseudomonadati</taxon>
        <taxon>Pseudomonadota</taxon>
        <taxon>Alphaproteobacteria</taxon>
        <taxon>Rhodobacterales</taxon>
        <taxon>Roseobacteraceae</taxon>
        <taxon>Litoreibacter</taxon>
    </lineage>
</organism>
<evidence type="ECO:0000256" key="8">
    <source>
        <dbReference type="PIRSR" id="PIRSR000524-1"/>
    </source>
</evidence>
<evidence type="ECO:0000256" key="6">
    <source>
        <dbReference type="ARBA" id="ARBA00049460"/>
    </source>
</evidence>
<dbReference type="HAMAP" id="MF_01376">
    <property type="entry name" value="PhnW_aminotrans_5"/>
    <property type="match status" value="1"/>
</dbReference>
<dbReference type="GO" id="GO:0047304">
    <property type="term" value="F:2-aminoethylphosphonate-pyruvate transaminase activity"/>
    <property type="evidence" value="ECO:0007669"/>
    <property type="project" value="UniProtKB-UniRule"/>
</dbReference>
<dbReference type="EC" id="2.6.1.37" evidence="7"/>
<name>A0A4V6Q3C2_9RHOB</name>
<comment type="function">
    <text evidence="7">Involved in phosphonate degradation.</text>
</comment>
<keyword evidence="2 7" id="KW-0032">Aminotransferase</keyword>
<evidence type="ECO:0000256" key="5">
    <source>
        <dbReference type="ARBA" id="ARBA00023317"/>
    </source>
</evidence>
<dbReference type="Gene3D" id="3.40.640.10">
    <property type="entry name" value="Type I PLP-dependent aspartate aminotransferase-like (Major domain)"/>
    <property type="match status" value="1"/>
</dbReference>
<feature type="binding site" evidence="8">
    <location>
        <position position="349"/>
    </location>
    <ligand>
        <name>substrate</name>
    </ligand>
</feature>
<comment type="similarity">
    <text evidence="7">Belongs to the class-V pyridoxal-phosphate-dependent aminotransferase family. PhnW subfamily.</text>
</comment>
<dbReference type="PANTHER" id="PTHR42778">
    <property type="entry name" value="2-AMINOETHYLPHOSPHONATE--PYRUVATE TRANSAMINASE"/>
    <property type="match status" value="1"/>
</dbReference>
<evidence type="ECO:0000259" key="10">
    <source>
        <dbReference type="Pfam" id="PF00266"/>
    </source>
</evidence>
<dbReference type="InterPro" id="IPR015421">
    <property type="entry name" value="PyrdxlP-dep_Trfase_major"/>
</dbReference>
<accession>A0A4V6Q3C2</accession>
<dbReference type="OrthoDB" id="9766472at2"/>
<evidence type="ECO:0000256" key="2">
    <source>
        <dbReference type="ARBA" id="ARBA00022576"/>
    </source>
</evidence>
<dbReference type="EMBL" id="SOBH01000001">
    <property type="protein sequence ID" value="TDT77345.1"/>
    <property type="molecule type" value="Genomic_DNA"/>
</dbReference>
<keyword evidence="3 7" id="KW-0808">Transferase</keyword>
<dbReference type="InterPro" id="IPR000192">
    <property type="entry name" value="Aminotrans_V_dom"/>
</dbReference>
<comment type="cofactor">
    <cofactor evidence="1 7 9">
        <name>pyridoxal 5'-phosphate</name>
        <dbReference type="ChEBI" id="CHEBI:597326"/>
    </cofactor>
</comment>
<dbReference type="NCBIfam" id="TIGR02326">
    <property type="entry name" value="transamin_PhnW"/>
    <property type="match status" value="1"/>
</dbReference>
<reference evidence="11 12" key="1">
    <citation type="submission" date="2019-03" db="EMBL/GenBank/DDBJ databases">
        <title>Genomic Encyclopedia of Archaeal and Bacterial Type Strains, Phase II (KMG-II): from individual species to whole genera.</title>
        <authorList>
            <person name="Goeker M."/>
        </authorList>
    </citation>
    <scope>NUCLEOTIDE SEQUENCE [LARGE SCALE GENOMIC DNA]</scope>
    <source>
        <strain evidence="11 12">DSM 29467</strain>
    </source>
</reference>